<evidence type="ECO:0000313" key="8">
    <source>
        <dbReference type="EMBL" id="GIO33404.1"/>
    </source>
</evidence>
<feature type="transmembrane region" description="Helical" evidence="6">
    <location>
        <begin position="140"/>
        <end position="161"/>
    </location>
</feature>
<dbReference type="RefSeq" id="WP_306434067.1">
    <property type="nucleotide sequence ID" value="NZ_BORQ01000006.1"/>
</dbReference>
<dbReference type="PANTHER" id="PTHR42718">
    <property type="entry name" value="MAJOR FACILITATOR SUPERFAMILY MULTIDRUG TRANSPORTER MFSC"/>
    <property type="match status" value="1"/>
</dbReference>
<dbReference type="Pfam" id="PF07690">
    <property type="entry name" value="MFS_1"/>
    <property type="match status" value="1"/>
</dbReference>
<evidence type="ECO:0000313" key="9">
    <source>
        <dbReference type="Proteomes" id="UP000679779"/>
    </source>
</evidence>
<feature type="transmembrane region" description="Helical" evidence="6">
    <location>
        <begin position="81"/>
        <end position="104"/>
    </location>
</feature>
<evidence type="ECO:0000259" key="7">
    <source>
        <dbReference type="PROSITE" id="PS50850"/>
    </source>
</evidence>
<dbReference type="InterPro" id="IPR011701">
    <property type="entry name" value="MFS"/>
</dbReference>
<dbReference type="GO" id="GO:0022857">
    <property type="term" value="F:transmembrane transporter activity"/>
    <property type="evidence" value="ECO:0007669"/>
    <property type="project" value="InterPro"/>
</dbReference>
<dbReference type="InterPro" id="IPR020846">
    <property type="entry name" value="MFS_dom"/>
</dbReference>
<feature type="transmembrane region" description="Helical" evidence="6">
    <location>
        <begin position="167"/>
        <end position="184"/>
    </location>
</feature>
<dbReference type="AlphaFoldDB" id="A0A919XKF8"/>
<comment type="subcellular location">
    <subcellularLocation>
        <location evidence="1">Cell membrane</location>
        <topology evidence="1">Multi-pass membrane protein</topology>
    </subcellularLocation>
</comment>
<evidence type="ECO:0000256" key="2">
    <source>
        <dbReference type="ARBA" id="ARBA00022448"/>
    </source>
</evidence>
<evidence type="ECO:0000256" key="4">
    <source>
        <dbReference type="ARBA" id="ARBA00022989"/>
    </source>
</evidence>
<feature type="transmembrane region" description="Helical" evidence="6">
    <location>
        <begin position="110"/>
        <end position="128"/>
    </location>
</feature>
<gene>
    <name evidence="8" type="ORF">J2TS6_45450</name>
</gene>
<reference evidence="8" key="1">
    <citation type="submission" date="2021-03" db="EMBL/GenBank/DDBJ databases">
        <title>Antimicrobial resistance genes in bacteria isolated from Japanese honey, and their potential for conferring macrolide and lincosamide resistance in the American foulbrood pathogen Paenibacillus larvae.</title>
        <authorList>
            <person name="Okamoto M."/>
            <person name="Kumagai M."/>
            <person name="Kanamori H."/>
            <person name="Takamatsu D."/>
        </authorList>
    </citation>
    <scope>NUCLEOTIDE SEQUENCE</scope>
    <source>
        <strain evidence="8">J2TS6</strain>
    </source>
</reference>
<protein>
    <submittedName>
        <fullName evidence="8">MFS transporter</fullName>
    </submittedName>
</protein>
<feature type="transmembrane region" description="Helical" evidence="6">
    <location>
        <begin position="259"/>
        <end position="278"/>
    </location>
</feature>
<comment type="caution">
    <text evidence="8">The sequence shown here is derived from an EMBL/GenBank/DDBJ whole genome shotgun (WGS) entry which is preliminary data.</text>
</comment>
<dbReference type="PANTHER" id="PTHR42718:SF9">
    <property type="entry name" value="MAJOR FACILITATOR SUPERFAMILY MULTIDRUG TRANSPORTER MFSC"/>
    <property type="match status" value="1"/>
</dbReference>
<feature type="transmembrane region" description="Helical" evidence="6">
    <location>
        <begin position="196"/>
        <end position="217"/>
    </location>
</feature>
<keyword evidence="4 6" id="KW-1133">Transmembrane helix</keyword>
<dbReference type="PRINTS" id="PR01036">
    <property type="entry name" value="TCRTETB"/>
</dbReference>
<dbReference type="Proteomes" id="UP000679779">
    <property type="component" value="Unassembled WGS sequence"/>
</dbReference>
<dbReference type="Gene3D" id="1.20.1250.20">
    <property type="entry name" value="MFS general substrate transporter like domains"/>
    <property type="match status" value="1"/>
</dbReference>
<evidence type="ECO:0000256" key="3">
    <source>
        <dbReference type="ARBA" id="ARBA00022692"/>
    </source>
</evidence>
<evidence type="ECO:0000256" key="6">
    <source>
        <dbReference type="SAM" id="Phobius"/>
    </source>
</evidence>
<dbReference type="EMBL" id="BORQ01000006">
    <property type="protein sequence ID" value="GIO33404.1"/>
    <property type="molecule type" value="Genomic_DNA"/>
</dbReference>
<dbReference type="CDD" id="cd17321">
    <property type="entry name" value="MFS_MMR_MDR_like"/>
    <property type="match status" value="1"/>
</dbReference>
<feature type="domain" description="Major facilitator superfamily (MFS) profile" evidence="7">
    <location>
        <begin position="15"/>
        <end position="452"/>
    </location>
</feature>
<dbReference type="SUPFAM" id="SSF103473">
    <property type="entry name" value="MFS general substrate transporter"/>
    <property type="match status" value="1"/>
</dbReference>
<evidence type="ECO:0000256" key="5">
    <source>
        <dbReference type="ARBA" id="ARBA00023136"/>
    </source>
</evidence>
<feature type="transmembrane region" description="Helical" evidence="6">
    <location>
        <begin position="290"/>
        <end position="310"/>
    </location>
</feature>
<feature type="transmembrane region" description="Helical" evidence="6">
    <location>
        <begin position="423"/>
        <end position="448"/>
    </location>
</feature>
<evidence type="ECO:0000256" key="1">
    <source>
        <dbReference type="ARBA" id="ARBA00004651"/>
    </source>
</evidence>
<keyword evidence="5 6" id="KW-0472">Membrane</keyword>
<feature type="transmembrane region" description="Helical" evidence="6">
    <location>
        <begin position="223"/>
        <end position="239"/>
    </location>
</feature>
<feature type="transmembrane region" description="Helical" evidence="6">
    <location>
        <begin position="380"/>
        <end position="403"/>
    </location>
</feature>
<proteinExistence type="predicted"/>
<keyword evidence="9" id="KW-1185">Reference proteome</keyword>
<organism evidence="8 9">
    <name type="scientific">Paenibacillus albilobatus</name>
    <dbReference type="NCBI Taxonomy" id="2716884"/>
    <lineage>
        <taxon>Bacteria</taxon>
        <taxon>Bacillati</taxon>
        <taxon>Bacillota</taxon>
        <taxon>Bacilli</taxon>
        <taxon>Bacillales</taxon>
        <taxon>Paenibacillaceae</taxon>
        <taxon>Paenibacillus</taxon>
    </lineage>
</organism>
<dbReference type="InterPro" id="IPR036259">
    <property type="entry name" value="MFS_trans_sf"/>
</dbReference>
<dbReference type="Gene3D" id="1.20.1720.10">
    <property type="entry name" value="Multidrug resistance protein D"/>
    <property type="match status" value="1"/>
</dbReference>
<accession>A0A919XKF8</accession>
<keyword evidence="2" id="KW-0813">Transport</keyword>
<feature type="transmembrane region" description="Helical" evidence="6">
    <location>
        <begin position="322"/>
        <end position="341"/>
    </location>
</feature>
<feature type="transmembrane region" description="Helical" evidence="6">
    <location>
        <begin position="20"/>
        <end position="40"/>
    </location>
</feature>
<name>A0A919XKF8_9BACL</name>
<dbReference type="PROSITE" id="PS50850">
    <property type="entry name" value="MFS"/>
    <property type="match status" value="1"/>
</dbReference>
<keyword evidence="3 6" id="KW-0812">Transmembrane</keyword>
<sequence length="468" mass="50028">MDASLKKTEKTAEKLLRIMFFTLIISVMNATIFNVALPSISEEFSLSASNVSWMTTGYGIVYAIGTVTYGKLADRYRLKNVLTFGLILMSLGSLAGLAATQYGMLVAGRMLQAAGAAVIPSISMLIPVKYFTSEKRGRAIGTLVSGLALGNALSPIAAGLVAGMLHWRLLFCFSFLIWLTLPFFRKHLDDQPIKTASKLDVIGGVLLAGTVACVLLSLTRSLIFLPVGLLSFVLLLLRIRFAAEPFIEPSLFRSKNYSLAVLVALLAAGLGAGVPFIAPQLLSNVNHVSSAYIGFVLFPGAVAAALLGRAAGKLADRKGNSFLFYAAAIPLFMSFCVLSTLSGMSPSWLWIVLALANIGQTFIQVAMSNNVSRTLSKEQAGIGMGFYTMMTFMAGAASTALIGKVLDALASVRLNPWQIYEQAAAYSNAFFILACVSLLALALYFVLFGAKSVQASFRPDPKKRAKAS</sequence>
<dbReference type="GO" id="GO:0005886">
    <property type="term" value="C:plasma membrane"/>
    <property type="evidence" value="ECO:0007669"/>
    <property type="project" value="UniProtKB-SubCell"/>
</dbReference>
<feature type="transmembrane region" description="Helical" evidence="6">
    <location>
        <begin position="347"/>
        <end position="368"/>
    </location>
</feature>
<feature type="transmembrane region" description="Helical" evidence="6">
    <location>
        <begin position="52"/>
        <end position="69"/>
    </location>
</feature>